<name>F0J9T4_AMBVA</name>
<evidence type="ECO:0000256" key="1">
    <source>
        <dbReference type="SAM" id="SignalP"/>
    </source>
</evidence>
<dbReference type="InterPro" id="IPR012674">
    <property type="entry name" value="Calycin"/>
</dbReference>
<dbReference type="EMBL" id="BK007635">
    <property type="protein sequence ID" value="DAA34609.1"/>
    <property type="molecule type" value="mRNA"/>
</dbReference>
<accession>F0J9T4</accession>
<feature type="signal peptide" evidence="1">
    <location>
        <begin position="1"/>
        <end position="19"/>
    </location>
</feature>
<protein>
    <submittedName>
        <fullName evidence="2">Salivary lipocalin</fullName>
    </submittedName>
</protein>
<organism evidence="2">
    <name type="scientific">Amblyomma variegatum</name>
    <name type="common">Tropical bont tick</name>
    <dbReference type="NCBI Taxonomy" id="34610"/>
    <lineage>
        <taxon>Eukaryota</taxon>
        <taxon>Metazoa</taxon>
        <taxon>Ecdysozoa</taxon>
        <taxon>Arthropoda</taxon>
        <taxon>Chelicerata</taxon>
        <taxon>Arachnida</taxon>
        <taxon>Acari</taxon>
        <taxon>Parasitiformes</taxon>
        <taxon>Ixodida</taxon>
        <taxon>Ixodoidea</taxon>
        <taxon>Ixodidae</taxon>
        <taxon>Amblyomminae</taxon>
        <taxon>Amblyomma</taxon>
    </lineage>
</organism>
<dbReference type="Pfam" id="PF02098">
    <property type="entry name" value="His_binding"/>
    <property type="match status" value="1"/>
</dbReference>
<dbReference type="Gene3D" id="2.40.128.20">
    <property type="match status" value="1"/>
</dbReference>
<keyword evidence="1" id="KW-0732">Signal</keyword>
<dbReference type="GO" id="GO:0043176">
    <property type="term" value="F:amine binding"/>
    <property type="evidence" value="ECO:0007669"/>
    <property type="project" value="InterPro"/>
</dbReference>
<dbReference type="InterPro" id="IPR002970">
    <property type="entry name" value="Tick_his-bd"/>
</dbReference>
<feature type="chain" id="PRO_5003253424" evidence="1">
    <location>
        <begin position="20"/>
        <end position="196"/>
    </location>
</feature>
<dbReference type="GO" id="GO:0030682">
    <property type="term" value="P:symbiont-mediated perturbation of host defenses"/>
    <property type="evidence" value="ECO:0007669"/>
    <property type="project" value="InterPro"/>
</dbReference>
<dbReference type="SUPFAM" id="SSF50814">
    <property type="entry name" value="Lipocalins"/>
    <property type="match status" value="1"/>
</dbReference>
<reference evidence="2" key="1">
    <citation type="journal article" date="2011" name="BMC Genomics">
        <title>A further insight into the sialome of the tropical bont tick, Amblyomma variegatum.</title>
        <authorList>
            <person name="Ribeiro J.M."/>
            <person name="Anderson J.M."/>
            <person name="Manoukis N.C."/>
            <person name="Meng Z."/>
            <person name="Francishetti I.M."/>
        </authorList>
    </citation>
    <scope>NUCLEOTIDE SEQUENCE</scope>
    <source>
        <strain evidence="2">Amb_var-1178</strain>
        <tissue evidence="2">Salivary gland</tissue>
    </source>
</reference>
<dbReference type="AlphaFoldDB" id="F0J9T4"/>
<sequence>MYAALLGTYIVVVASIVSALRYEDNPLHFKHHLASDFTEVNETLFVKTQSKRGNWGPEHRCQAMTKAPQNESEVPAHFVYRLMYGNSRNDTQAFNTTLTTGKTEPHESPNTLVYHSHTDGQSIELKLLFCDLPNGCFIVVAYNSSNGRGCRLFQTESTVNRPIPQVCLRVYRENCPRSTVQIYYPFCKTLLADYLP</sequence>
<evidence type="ECO:0000313" key="2">
    <source>
        <dbReference type="EMBL" id="DAA34609.1"/>
    </source>
</evidence>
<proteinExistence type="evidence at transcript level"/>